<organism evidence="1 2">
    <name type="scientific">Streptomyces reniochalinae</name>
    <dbReference type="NCBI Taxonomy" id="2250578"/>
    <lineage>
        <taxon>Bacteria</taxon>
        <taxon>Bacillati</taxon>
        <taxon>Actinomycetota</taxon>
        <taxon>Actinomycetes</taxon>
        <taxon>Kitasatosporales</taxon>
        <taxon>Streptomycetaceae</taxon>
        <taxon>Streptomyces</taxon>
    </lineage>
</organism>
<name>A0A367F312_9ACTN</name>
<proteinExistence type="predicted"/>
<keyword evidence="2" id="KW-1185">Reference proteome</keyword>
<dbReference type="EMBL" id="QOIM01000021">
    <property type="protein sequence ID" value="RCG24185.1"/>
    <property type="molecule type" value="Genomic_DNA"/>
</dbReference>
<accession>A0A367F312</accession>
<reference evidence="1 2" key="1">
    <citation type="submission" date="2018-06" db="EMBL/GenBank/DDBJ databases">
        <title>Streptomyces reniochalinae sp. nov. and Streptomyces diacarnus sp. nov. from marine sponges.</title>
        <authorList>
            <person name="Li L."/>
        </authorList>
    </citation>
    <scope>NUCLEOTIDE SEQUENCE [LARGE SCALE GENOMIC DNA]</scope>
    <source>
        <strain evidence="1 2">LHW50302</strain>
    </source>
</reference>
<protein>
    <submittedName>
        <fullName evidence="1">Uncharacterized protein</fullName>
    </submittedName>
</protein>
<dbReference type="Proteomes" id="UP000253507">
    <property type="component" value="Unassembled WGS sequence"/>
</dbReference>
<comment type="caution">
    <text evidence="1">The sequence shown here is derived from an EMBL/GenBank/DDBJ whole genome shotgun (WGS) entry which is preliminary data.</text>
</comment>
<sequence>MRTGAEVCAISLEPGTKWSALVRTGTAKRVPGGWCGRAALLGGDTEDAVSDRSSRTLGSTRTALMTGAVFQSLRGFPRVAG</sequence>
<evidence type="ECO:0000313" key="2">
    <source>
        <dbReference type="Proteomes" id="UP000253507"/>
    </source>
</evidence>
<gene>
    <name evidence="1" type="ORF">DQ392_03385</name>
</gene>
<evidence type="ECO:0000313" key="1">
    <source>
        <dbReference type="EMBL" id="RCG24185.1"/>
    </source>
</evidence>
<dbReference type="AlphaFoldDB" id="A0A367F312"/>